<name>A0A0L9T5R3_PHAAN</name>
<sequence>MDSITVKNRNIEVGLESGLLLTEDDSKKVFFPSGTKLGKTLFAKVFGGIVGDSIKGDAVSSLFHNESSFSEVFGDLMKVTSTSLMGKDSRNRAQQTPMKEKWKNTSNKKALKPRRSPQAFSLDVADLKLFRDMFEPAMLKRARIERMKALKKMKISKSSSRSSSSFSISNNKLSLERLCYFLSESKREKEMGLRRVQRSKGERRKCRLLFHVTTQLTLFLQN</sequence>
<organism evidence="2 3">
    <name type="scientific">Phaseolus angularis</name>
    <name type="common">Azuki bean</name>
    <name type="synonym">Vigna angularis</name>
    <dbReference type="NCBI Taxonomy" id="3914"/>
    <lineage>
        <taxon>Eukaryota</taxon>
        <taxon>Viridiplantae</taxon>
        <taxon>Streptophyta</taxon>
        <taxon>Embryophyta</taxon>
        <taxon>Tracheophyta</taxon>
        <taxon>Spermatophyta</taxon>
        <taxon>Magnoliopsida</taxon>
        <taxon>eudicotyledons</taxon>
        <taxon>Gunneridae</taxon>
        <taxon>Pentapetalae</taxon>
        <taxon>rosids</taxon>
        <taxon>fabids</taxon>
        <taxon>Fabales</taxon>
        <taxon>Fabaceae</taxon>
        <taxon>Papilionoideae</taxon>
        <taxon>50 kb inversion clade</taxon>
        <taxon>NPAAA clade</taxon>
        <taxon>indigoferoid/millettioid clade</taxon>
        <taxon>Phaseoleae</taxon>
        <taxon>Vigna</taxon>
    </lineage>
</organism>
<evidence type="ECO:0000313" key="2">
    <source>
        <dbReference type="EMBL" id="KOM25923.1"/>
    </source>
</evidence>
<evidence type="ECO:0000256" key="1">
    <source>
        <dbReference type="SAM" id="MobiDB-lite"/>
    </source>
</evidence>
<feature type="region of interest" description="Disordered" evidence="1">
    <location>
        <begin position="84"/>
        <end position="114"/>
    </location>
</feature>
<dbReference type="PANTHER" id="PTHR34188">
    <property type="entry name" value="OS01G0299500 PROTEIN"/>
    <property type="match status" value="1"/>
</dbReference>
<accession>A0A0L9T5R3</accession>
<dbReference type="Gramene" id="KOM25923">
    <property type="protein sequence ID" value="KOM25923"/>
    <property type="gene ID" value="LR48_Vigan205s006000"/>
</dbReference>
<dbReference type="EMBL" id="KQ258294">
    <property type="protein sequence ID" value="KOM25923.1"/>
    <property type="molecule type" value="Genomic_DNA"/>
</dbReference>
<dbReference type="AlphaFoldDB" id="A0A0L9T5R3"/>
<evidence type="ECO:0000313" key="3">
    <source>
        <dbReference type="Proteomes" id="UP000053144"/>
    </source>
</evidence>
<protein>
    <submittedName>
        <fullName evidence="2">Uncharacterized protein</fullName>
    </submittedName>
</protein>
<dbReference type="STRING" id="3914.A0A0L9T5R3"/>
<dbReference type="Proteomes" id="UP000053144">
    <property type="component" value="Unassembled WGS sequence"/>
</dbReference>
<gene>
    <name evidence="2" type="ORF">LR48_Vigan205s006000</name>
</gene>
<proteinExistence type="predicted"/>
<reference evidence="3" key="1">
    <citation type="journal article" date="2015" name="Proc. Natl. Acad. Sci. U.S.A.">
        <title>Genome sequencing of adzuki bean (Vigna angularis) provides insight into high starch and low fat accumulation and domestication.</title>
        <authorList>
            <person name="Yang K."/>
            <person name="Tian Z."/>
            <person name="Chen C."/>
            <person name="Luo L."/>
            <person name="Zhao B."/>
            <person name="Wang Z."/>
            <person name="Yu L."/>
            <person name="Li Y."/>
            <person name="Sun Y."/>
            <person name="Li W."/>
            <person name="Chen Y."/>
            <person name="Li Y."/>
            <person name="Zhang Y."/>
            <person name="Ai D."/>
            <person name="Zhao J."/>
            <person name="Shang C."/>
            <person name="Ma Y."/>
            <person name="Wu B."/>
            <person name="Wang M."/>
            <person name="Gao L."/>
            <person name="Sun D."/>
            <person name="Zhang P."/>
            <person name="Guo F."/>
            <person name="Wang W."/>
            <person name="Li Y."/>
            <person name="Wang J."/>
            <person name="Varshney R.K."/>
            <person name="Wang J."/>
            <person name="Ling H.Q."/>
            <person name="Wan P."/>
        </authorList>
    </citation>
    <scope>NUCLEOTIDE SEQUENCE</scope>
    <source>
        <strain evidence="3">cv. Jingnong 6</strain>
    </source>
</reference>
<dbReference type="PANTHER" id="PTHR34188:SF20">
    <property type="entry name" value="PROTEIN, PUTATIVE-RELATED"/>
    <property type="match status" value="1"/>
</dbReference>